<reference evidence="1 2" key="1">
    <citation type="submission" date="2020-05" db="EMBL/GenBank/DDBJ databases">
        <title>MicrobeNet Type strains.</title>
        <authorList>
            <person name="Nicholson A.C."/>
        </authorList>
    </citation>
    <scope>NUCLEOTIDE SEQUENCE [LARGE SCALE GENOMIC DNA]</scope>
    <source>
        <strain evidence="1 2">JCM 3224</strain>
    </source>
</reference>
<proteinExistence type="predicted"/>
<evidence type="ECO:0000313" key="2">
    <source>
        <dbReference type="Proteomes" id="UP000586827"/>
    </source>
</evidence>
<dbReference type="Proteomes" id="UP000586827">
    <property type="component" value="Unassembled WGS sequence"/>
</dbReference>
<comment type="caution">
    <text evidence="1">The sequence shown here is derived from an EMBL/GenBank/DDBJ whole genome shotgun (WGS) entry which is preliminary data.</text>
</comment>
<dbReference type="AlphaFoldDB" id="A0A849C544"/>
<accession>A0A849C544</accession>
<organism evidence="1 2">
    <name type="scientific">Nocardia uniformis</name>
    <dbReference type="NCBI Taxonomy" id="53432"/>
    <lineage>
        <taxon>Bacteria</taxon>
        <taxon>Bacillati</taxon>
        <taxon>Actinomycetota</taxon>
        <taxon>Actinomycetes</taxon>
        <taxon>Mycobacteriales</taxon>
        <taxon>Nocardiaceae</taxon>
        <taxon>Nocardia</taxon>
    </lineage>
</organism>
<gene>
    <name evidence="1" type="ORF">HLB23_28515</name>
</gene>
<name>A0A849C544_9NOCA</name>
<evidence type="ECO:0000313" key="1">
    <source>
        <dbReference type="EMBL" id="NNH73752.1"/>
    </source>
</evidence>
<protein>
    <submittedName>
        <fullName evidence="1">Uncharacterized protein</fullName>
    </submittedName>
</protein>
<dbReference type="RefSeq" id="WP_067521959.1">
    <property type="nucleotide sequence ID" value="NZ_JABELX010000011.1"/>
</dbReference>
<sequence length="358" mass="39329">MRETGTVQVDHQQFVLAHPETDTLDTQHEGTLLRTGPGFVTILTGIAYGPTTLTLELDDTPPIDDTIDVWDAVEEAVIESGEPLQVLTLDGNPAPGFDPIAPGRYRVCAHARGRDTDWGLEVTEPTESYWLRLWPTPNTDTGVRALHKADAAYSPPAKTIPQPDQTTVTVFAADGSAIRVPVDSPEAAQVHEQNRNWGGRPPRYPDAAISATSIGGLDRALIDELEELPPDRQRILARWCVRRAFEQAGLDRVPDFAEALDAMDEDRTPPKDFANGSLLRHRIDTDPAIPLTISDGLPGAHQHILQHTAMTAYVYTAIPDPLKAMFTVVSITATTYGMNYQQLFDRIRDEFLPDPGSS</sequence>
<keyword evidence="2" id="KW-1185">Reference proteome</keyword>
<dbReference type="EMBL" id="JABELX010000011">
    <property type="protein sequence ID" value="NNH73752.1"/>
    <property type="molecule type" value="Genomic_DNA"/>
</dbReference>